<reference evidence="1" key="1">
    <citation type="journal article" date="2006" name="Mol. Biol. Evol.">
        <title>Evolution of the terminal regions of the Streptomyces linear chromosome.</title>
        <authorList>
            <person name="Choulet F."/>
            <person name="Aigle B."/>
            <person name="Gallois A."/>
            <person name="Mangenot S."/>
            <person name="Gerbaud C."/>
            <person name="Truong C."/>
            <person name="Francou F.X."/>
            <person name="Fourrier C."/>
            <person name="Guerineau M."/>
            <person name="Decaris B."/>
            <person name="Barbe V."/>
            <person name="Pernodet J.L."/>
            <person name="Leblond P."/>
        </authorList>
    </citation>
    <scope>NUCLEOTIDE SEQUENCE</scope>
    <source>
        <strain evidence="1">ATCC 23877</strain>
    </source>
</reference>
<accession>A3KIH8</accession>
<gene>
    <name evidence="1" type="ORF">SAML0526</name>
</gene>
<dbReference type="EMBL" id="AM238663">
    <property type="protein sequence ID" value="CAJ89512.1"/>
    <property type="molecule type" value="Genomic_DNA"/>
</dbReference>
<sequence>MAAGPGRRPTAVRRRPNIDGGVQMRQCKGVVAAVFMTTAAFSALVPQAVAASMPWETGGRSAATTHHVVPAAAGDGGIVGLLCAGGCPQ</sequence>
<name>A3KIH8_STRA7</name>
<evidence type="ECO:0000313" key="1">
    <source>
        <dbReference type="EMBL" id="CAJ89512.1"/>
    </source>
</evidence>
<organism evidence="1">
    <name type="scientific">Streptomyces ambofaciens (strain ATCC 23877 / 3486 / DSM 40053 / JCM 4204 / NBRC 12836 / NRRL B-2516)</name>
    <dbReference type="NCBI Taxonomy" id="278992"/>
    <lineage>
        <taxon>Bacteria</taxon>
        <taxon>Bacillati</taxon>
        <taxon>Actinomycetota</taxon>
        <taxon>Actinomycetes</taxon>
        <taxon>Kitasatosporales</taxon>
        <taxon>Streptomycetaceae</taxon>
        <taxon>Streptomyces</taxon>
    </lineage>
</organism>
<proteinExistence type="predicted"/>
<protein>
    <submittedName>
        <fullName evidence="1">Uncharacterized protein</fullName>
    </submittedName>
</protein>
<dbReference type="AlphaFoldDB" id="A3KIH8"/>